<keyword evidence="7" id="KW-1185">Reference proteome</keyword>
<dbReference type="InterPro" id="IPR015424">
    <property type="entry name" value="PyrdxlP-dep_Trfase"/>
</dbReference>
<comment type="cofactor">
    <cofactor evidence="1 4">
        <name>pyridoxal 5'-phosphate</name>
        <dbReference type="ChEBI" id="CHEBI:597326"/>
    </cofactor>
</comment>
<sequence length="395" mass="44222">MDIQKLRNQTPGTSEVIHFNNAGASLMPSPVSESVISYLREETLRGGYETARKHQEDINRVYSTIANFINAADHEIALQENATMAWNMAFFAINFEDGDRILTSVSEYASNYIAYLKLQEEVNVSIEVIPNDETGSTSVEALSSMMDEKVKLISITHMPTNSGLVNPVEEIGTLAKEHPCLYLVDACQSVGQYPVDVEKIGCDMLSATGRKYLRGPRGTGFLYVNDDILPHLTPPFLDLHSAKWVTEDEYQMRDDARRFENWETNYAGVIGLKKAVSYAAQLGIDEIWHRIRDLGEKLRSTLSQIPNVTVHDIGKTKGGIVTFTIDGVSAESVLKELSEKHNINVSTSGKHSTLLDMEKRSLDELTRASVHYYNTDEEILKLTRAIRKISEEVNS</sequence>
<name>A0A6M1T7U5_9BACT</name>
<comment type="caution">
    <text evidence="6">The sequence shown here is derived from an EMBL/GenBank/DDBJ whole genome shotgun (WGS) entry which is preliminary data.</text>
</comment>
<dbReference type="GO" id="GO:0008483">
    <property type="term" value="F:transaminase activity"/>
    <property type="evidence" value="ECO:0007669"/>
    <property type="project" value="UniProtKB-KW"/>
</dbReference>
<dbReference type="PROSITE" id="PS00595">
    <property type="entry name" value="AA_TRANSFER_CLASS_5"/>
    <property type="match status" value="1"/>
</dbReference>
<dbReference type="Proteomes" id="UP000479132">
    <property type="component" value="Unassembled WGS sequence"/>
</dbReference>
<reference evidence="6 7" key="1">
    <citation type="submission" date="2020-02" db="EMBL/GenBank/DDBJ databases">
        <title>Aliifodinibius halophilus 2W32, complete genome.</title>
        <authorList>
            <person name="Li Y."/>
            <person name="Wu S."/>
        </authorList>
    </citation>
    <scope>NUCLEOTIDE SEQUENCE [LARGE SCALE GENOMIC DNA]</scope>
    <source>
        <strain evidence="6 7">2W32</strain>
    </source>
</reference>
<dbReference type="InterPro" id="IPR015421">
    <property type="entry name" value="PyrdxlP-dep_Trfase_major"/>
</dbReference>
<dbReference type="Pfam" id="PF00266">
    <property type="entry name" value="Aminotran_5"/>
    <property type="match status" value="1"/>
</dbReference>
<keyword evidence="6" id="KW-0808">Transferase</keyword>
<evidence type="ECO:0000256" key="3">
    <source>
        <dbReference type="RuleBase" id="RU004075"/>
    </source>
</evidence>
<proteinExistence type="inferred from homology"/>
<feature type="domain" description="Aminotransferase class V" evidence="5">
    <location>
        <begin position="18"/>
        <end position="382"/>
    </location>
</feature>
<dbReference type="InterPro" id="IPR020578">
    <property type="entry name" value="Aminotrans_V_PyrdxlP_BS"/>
</dbReference>
<dbReference type="AlphaFoldDB" id="A0A6M1T7U5"/>
<dbReference type="PANTHER" id="PTHR43586:SF24">
    <property type="entry name" value="BLR4730 PROTEIN"/>
    <property type="match status" value="1"/>
</dbReference>
<evidence type="ECO:0000259" key="5">
    <source>
        <dbReference type="Pfam" id="PF00266"/>
    </source>
</evidence>
<dbReference type="EMBL" id="JAALLS010000007">
    <property type="protein sequence ID" value="NGP88051.1"/>
    <property type="molecule type" value="Genomic_DNA"/>
</dbReference>
<comment type="similarity">
    <text evidence="3">Belongs to the class-V pyridoxal-phosphate-dependent aminotransferase family.</text>
</comment>
<evidence type="ECO:0000313" key="7">
    <source>
        <dbReference type="Proteomes" id="UP000479132"/>
    </source>
</evidence>
<dbReference type="RefSeq" id="WP_165267393.1">
    <property type="nucleotide sequence ID" value="NZ_JAALLS010000007.1"/>
</dbReference>
<dbReference type="PANTHER" id="PTHR43586">
    <property type="entry name" value="CYSTEINE DESULFURASE"/>
    <property type="match status" value="1"/>
</dbReference>
<evidence type="ECO:0000256" key="2">
    <source>
        <dbReference type="ARBA" id="ARBA00022898"/>
    </source>
</evidence>
<evidence type="ECO:0000313" key="6">
    <source>
        <dbReference type="EMBL" id="NGP88051.1"/>
    </source>
</evidence>
<evidence type="ECO:0000256" key="1">
    <source>
        <dbReference type="ARBA" id="ARBA00001933"/>
    </source>
</evidence>
<protein>
    <submittedName>
        <fullName evidence="6">Aminotransferase class V-fold PLP-dependent enzyme</fullName>
    </submittedName>
</protein>
<evidence type="ECO:0000256" key="4">
    <source>
        <dbReference type="RuleBase" id="RU004504"/>
    </source>
</evidence>
<dbReference type="SUPFAM" id="SSF53383">
    <property type="entry name" value="PLP-dependent transferases"/>
    <property type="match status" value="1"/>
</dbReference>
<keyword evidence="6" id="KW-0032">Aminotransferase</keyword>
<keyword evidence="2" id="KW-0663">Pyridoxal phosphate</keyword>
<dbReference type="InterPro" id="IPR015422">
    <property type="entry name" value="PyrdxlP-dep_Trfase_small"/>
</dbReference>
<dbReference type="InterPro" id="IPR000192">
    <property type="entry name" value="Aminotrans_V_dom"/>
</dbReference>
<dbReference type="Gene3D" id="3.40.640.10">
    <property type="entry name" value="Type I PLP-dependent aspartate aminotransferase-like (Major domain)"/>
    <property type="match status" value="1"/>
</dbReference>
<gene>
    <name evidence="6" type="ORF">G3569_06770</name>
</gene>
<organism evidence="6 7">
    <name type="scientific">Fodinibius halophilus</name>
    <dbReference type="NCBI Taxonomy" id="1736908"/>
    <lineage>
        <taxon>Bacteria</taxon>
        <taxon>Pseudomonadati</taxon>
        <taxon>Balneolota</taxon>
        <taxon>Balneolia</taxon>
        <taxon>Balneolales</taxon>
        <taxon>Balneolaceae</taxon>
        <taxon>Fodinibius</taxon>
    </lineage>
</organism>
<accession>A0A6M1T7U5</accession>
<dbReference type="Gene3D" id="3.90.1150.10">
    <property type="entry name" value="Aspartate Aminotransferase, domain 1"/>
    <property type="match status" value="1"/>
</dbReference>